<protein>
    <submittedName>
        <fullName evidence="3">Tryptophan-associated transmembrane protein</fullName>
    </submittedName>
</protein>
<feature type="compositionally biased region" description="Polar residues" evidence="1">
    <location>
        <begin position="240"/>
        <end position="250"/>
    </location>
</feature>
<proteinExistence type="predicted"/>
<accession>A0A4R7J8D9</accession>
<reference evidence="3 4" key="1">
    <citation type="submission" date="2019-03" db="EMBL/GenBank/DDBJ databases">
        <title>Genomic Encyclopedia of Archaeal and Bacterial Type Strains, Phase II (KMG-II): from individual species to whole genera.</title>
        <authorList>
            <person name="Goeker M."/>
        </authorList>
    </citation>
    <scope>NUCLEOTIDE SEQUENCE [LARGE SCALE GENOMIC DNA]</scope>
    <source>
        <strain evidence="3 4">DSM 24323</strain>
    </source>
</reference>
<gene>
    <name evidence="3" type="ORF">CLV29_1187</name>
</gene>
<evidence type="ECO:0000256" key="2">
    <source>
        <dbReference type="SAM" id="Phobius"/>
    </source>
</evidence>
<keyword evidence="4" id="KW-1185">Reference proteome</keyword>
<evidence type="ECO:0000256" key="1">
    <source>
        <dbReference type="SAM" id="MobiDB-lite"/>
    </source>
</evidence>
<dbReference type="Pfam" id="PF09534">
    <property type="entry name" value="Trp_oprn_chp"/>
    <property type="match status" value="1"/>
</dbReference>
<feature type="transmembrane region" description="Helical" evidence="2">
    <location>
        <begin position="102"/>
        <end position="122"/>
    </location>
</feature>
<dbReference type="AlphaFoldDB" id="A0A4R7J8D9"/>
<evidence type="ECO:0000313" key="3">
    <source>
        <dbReference type="EMBL" id="TDT33565.1"/>
    </source>
</evidence>
<sequence>MSEPDRRTTGGPGTDPVTGPGNVPAKVGIGRGTRTAITLGLLLAAVGAAGAASTPWWRLQAEGAQATFTGSESSSGLTVLLVLVVLAGILVLLAAGRRGRRVMGVLLGLLFAAMIALGVSAPQPNDSEVEATLQTMSLATEWTLAATGAAWLYVLAGLLGLVSAVILVVTAGRWPDRSSRYQRTAGPVAADDPEGWWKAMDAGRDPTAESVEEADPPTAESGEAVSAVDPDYPSTHRTGHNVSQQRGGHR</sequence>
<feature type="transmembrane region" description="Helical" evidence="2">
    <location>
        <begin position="77"/>
        <end position="95"/>
    </location>
</feature>
<dbReference type="OrthoDB" id="3733680at2"/>
<keyword evidence="2 3" id="KW-0812">Transmembrane</keyword>
<comment type="caution">
    <text evidence="3">The sequence shown here is derived from an EMBL/GenBank/DDBJ whole genome shotgun (WGS) entry which is preliminary data.</text>
</comment>
<keyword evidence="2" id="KW-1133">Transmembrane helix</keyword>
<feature type="transmembrane region" description="Helical" evidence="2">
    <location>
        <begin position="142"/>
        <end position="170"/>
    </location>
</feature>
<feature type="region of interest" description="Disordered" evidence="1">
    <location>
        <begin position="179"/>
        <end position="250"/>
    </location>
</feature>
<dbReference type="EMBL" id="SOAW01000001">
    <property type="protein sequence ID" value="TDT33565.1"/>
    <property type="molecule type" value="Genomic_DNA"/>
</dbReference>
<keyword evidence="2" id="KW-0472">Membrane</keyword>
<name>A0A4R7J8D9_9ACTN</name>
<dbReference type="InterPro" id="IPR019051">
    <property type="entry name" value="Trp_biosyn_TM_oprn/chp"/>
</dbReference>
<feature type="transmembrane region" description="Helical" evidence="2">
    <location>
        <begin position="36"/>
        <end position="57"/>
    </location>
</feature>
<feature type="region of interest" description="Disordered" evidence="1">
    <location>
        <begin position="1"/>
        <end position="26"/>
    </location>
</feature>
<organism evidence="3 4">
    <name type="scientific">Naumannella halotolerans</name>
    <dbReference type="NCBI Taxonomy" id="993414"/>
    <lineage>
        <taxon>Bacteria</taxon>
        <taxon>Bacillati</taxon>
        <taxon>Actinomycetota</taxon>
        <taxon>Actinomycetes</taxon>
        <taxon>Propionibacteriales</taxon>
        <taxon>Propionibacteriaceae</taxon>
        <taxon>Naumannella</taxon>
    </lineage>
</organism>
<dbReference type="RefSeq" id="WP_133754058.1">
    <property type="nucleotide sequence ID" value="NZ_CP171129.1"/>
</dbReference>
<dbReference type="Proteomes" id="UP000295371">
    <property type="component" value="Unassembled WGS sequence"/>
</dbReference>
<feature type="compositionally biased region" description="Low complexity" evidence="1">
    <location>
        <begin position="14"/>
        <end position="26"/>
    </location>
</feature>
<evidence type="ECO:0000313" key="4">
    <source>
        <dbReference type="Proteomes" id="UP000295371"/>
    </source>
</evidence>